<accession>A0A7R9KWS4</accession>
<protein>
    <recommendedName>
        <fullName evidence="4">Cytochrome c oxidase assembly protein COX11, mitochondrial</fullName>
    </recommendedName>
</protein>
<evidence type="ECO:0008006" key="4">
    <source>
        <dbReference type="Google" id="ProtNLM"/>
    </source>
</evidence>
<evidence type="ECO:0000313" key="2">
    <source>
        <dbReference type="EMBL" id="CAD7630859.1"/>
    </source>
</evidence>
<evidence type="ECO:0000256" key="1">
    <source>
        <dbReference type="SAM" id="Phobius"/>
    </source>
</evidence>
<dbReference type="EMBL" id="CAJPIZ010008645">
    <property type="protein sequence ID" value="CAG2111289.1"/>
    <property type="molecule type" value="Genomic_DNA"/>
</dbReference>
<dbReference type="OrthoDB" id="2142040at2759"/>
<feature type="non-terminal residue" evidence="2">
    <location>
        <position position="335"/>
    </location>
</feature>
<organism evidence="2">
    <name type="scientific">Medioppia subpectinata</name>
    <dbReference type="NCBI Taxonomy" id="1979941"/>
    <lineage>
        <taxon>Eukaryota</taxon>
        <taxon>Metazoa</taxon>
        <taxon>Ecdysozoa</taxon>
        <taxon>Arthropoda</taxon>
        <taxon>Chelicerata</taxon>
        <taxon>Arachnida</taxon>
        <taxon>Acari</taxon>
        <taxon>Acariformes</taxon>
        <taxon>Sarcoptiformes</taxon>
        <taxon>Oribatida</taxon>
        <taxon>Brachypylina</taxon>
        <taxon>Oppioidea</taxon>
        <taxon>Oppiidae</taxon>
        <taxon>Medioppia</taxon>
    </lineage>
</organism>
<dbReference type="PANTHER" id="PTHR31649">
    <property type="entry name" value="AGAP009604-PA"/>
    <property type="match status" value="1"/>
</dbReference>
<dbReference type="PANTHER" id="PTHR31649:SF1">
    <property type="entry name" value="FARNESOIC ACID O-METHYL TRANSFERASE DOMAIN-CONTAINING PROTEIN"/>
    <property type="match status" value="1"/>
</dbReference>
<feature type="transmembrane region" description="Helical" evidence="1">
    <location>
        <begin position="283"/>
        <end position="302"/>
    </location>
</feature>
<gene>
    <name evidence="2" type="ORF">OSB1V03_LOCUS11270</name>
</gene>
<proteinExistence type="predicted"/>
<keyword evidence="1" id="KW-1133">Transmembrane helix</keyword>
<name>A0A7R9KWS4_9ACAR</name>
<dbReference type="Pfam" id="PF11901">
    <property type="entry name" value="DM9"/>
    <property type="match status" value="1"/>
</dbReference>
<dbReference type="EMBL" id="OC863220">
    <property type="protein sequence ID" value="CAD7630859.1"/>
    <property type="molecule type" value="Genomic_DNA"/>
</dbReference>
<keyword evidence="1" id="KW-0472">Membrane</keyword>
<dbReference type="AlphaFoldDB" id="A0A7R9KWS4"/>
<sequence>MCAIENQYSGPGVWQQCYSGQLPRGRPVLGGNDINGEALFVGRAVQEGDTIPGKVVPSHGVCYVAYGGAEHGHRDYQVLTNPSGKDMVWVPAANGEVPYGAIEGGEQSDGQVLYIGRAYHSGSMVLGKVHPGHNTLYVSFDGHEVPIRHYEVLPYGQTDSRQFWLSVGEEITAKQTNKMSLQLWTHLKTLYPTLISRRLATKSTPDQWLLVLRYGSWGRPITSTTTATGRRLSTLIAGHQWRAIGPALTAASGGQSPVQLPVRRWLNTGEFRRLSAKSRNRDGMLYATAFVLIVLGGTYAAVPIYRIYCQATGKGGKAFIDEEKNKKIAEMVPKQ</sequence>
<dbReference type="Proteomes" id="UP000759131">
    <property type="component" value="Unassembled WGS sequence"/>
</dbReference>
<dbReference type="SMART" id="SM00696">
    <property type="entry name" value="DM9"/>
    <property type="match status" value="2"/>
</dbReference>
<evidence type="ECO:0000313" key="3">
    <source>
        <dbReference type="Proteomes" id="UP000759131"/>
    </source>
</evidence>
<keyword evidence="3" id="KW-1185">Reference proteome</keyword>
<keyword evidence="1" id="KW-0812">Transmembrane</keyword>
<reference evidence="2" key="1">
    <citation type="submission" date="2020-11" db="EMBL/GenBank/DDBJ databases">
        <authorList>
            <person name="Tran Van P."/>
        </authorList>
    </citation>
    <scope>NUCLEOTIDE SEQUENCE</scope>
</reference>
<dbReference type="InterPro" id="IPR006616">
    <property type="entry name" value="DM9_repeat"/>
</dbReference>